<evidence type="ECO:0000256" key="13">
    <source>
        <dbReference type="RuleBase" id="RU003640"/>
    </source>
</evidence>
<dbReference type="InterPro" id="IPR000440">
    <property type="entry name" value="NADH_UbQ/plastoQ_OxRdtase_su3"/>
</dbReference>
<protein>
    <recommendedName>
        <fullName evidence="4 13">NADH-ubiquinone oxidoreductase chain 3</fullName>
        <ecNumber evidence="3 13">7.1.1.2</ecNumber>
    </recommendedName>
</protein>
<sequence>MWLSSLIAFIILTLSTIVMTLASTLSNKTIHDREKNSPFECGFDPLKSARLPFSLRFFLISVIFLIFDVEIALLLPMIITFQWSNISTWMFTLMFFILILLIGLFHEWNEGALEWAN</sequence>
<evidence type="ECO:0000256" key="4">
    <source>
        <dbReference type="ARBA" id="ARBA00021007"/>
    </source>
</evidence>
<keyword evidence="8 13" id="KW-1133">Transmembrane helix</keyword>
<evidence type="ECO:0000256" key="5">
    <source>
        <dbReference type="ARBA" id="ARBA00022448"/>
    </source>
</evidence>
<keyword evidence="7 13" id="KW-1278">Translocase</keyword>
<proteinExistence type="inferred from homology"/>
<reference evidence="14" key="2">
    <citation type="submission" date="2024-06" db="EMBL/GenBank/DDBJ databases">
        <authorList>
            <person name="Dowle E.J."/>
            <person name="Trewick S.A."/>
            <person name="Morgan-Richards M."/>
        </authorList>
    </citation>
    <scope>NUCLEOTIDE SEQUENCE</scope>
    <source>
        <tissue evidence="14">Leg</tissue>
    </source>
</reference>
<dbReference type="Pfam" id="PF00507">
    <property type="entry name" value="Oxidored_q4"/>
    <property type="match status" value="1"/>
</dbReference>
<dbReference type="AlphaFoldDB" id="A0AAU7BAD1"/>
<dbReference type="InterPro" id="IPR038430">
    <property type="entry name" value="NDAH_ubi_oxred_su3_sf"/>
</dbReference>
<keyword evidence="6 13" id="KW-0812">Transmembrane</keyword>
<keyword evidence="10 13" id="KW-0830">Ubiquinone</keyword>
<feature type="transmembrane region" description="Helical" evidence="13">
    <location>
        <begin position="86"/>
        <end position="105"/>
    </location>
</feature>
<dbReference type="EMBL" id="OR551715">
    <property type="protein sequence ID" value="XBC31369.1"/>
    <property type="molecule type" value="Genomic_DNA"/>
</dbReference>
<feature type="transmembrane region" description="Helical" evidence="13">
    <location>
        <begin position="6"/>
        <end position="25"/>
    </location>
</feature>
<evidence type="ECO:0000256" key="12">
    <source>
        <dbReference type="ARBA" id="ARBA00049551"/>
    </source>
</evidence>
<dbReference type="PANTHER" id="PTHR11058">
    <property type="entry name" value="NADH-UBIQUINONE OXIDOREDUCTASE CHAIN 3"/>
    <property type="match status" value="1"/>
</dbReference>
<name>A0AAU7BAD1_9ORTH</name>
<organism evidence="14">
    <name type="scientific">Micropathus cavernicola</name>
    <dbReference type="NCBI Taxonomy" id="3073456"/>
    <lineage>
        <taxon>Eukaryota</taxon>
        <taxon>Metazoa</taxon>
        <taxon>Ecdysozoa</taxon>
        <taxon>Arthropoda</taxon>
        <taxon>Hexapoda</taxon>
        <taxon>Insecta</taxon>
        <taxon>Pterygota</taxon>
        <taxon>Neoptera</taxon>
        <taxon>Polyneoptera</taxon>
        <taxon>Orthoptera</taxon>
        <taxon>Ensifera</taxon>
        <taxon>Tettigoniidea</taxon>
        <taxon>Rhaphidophoroidea</taxon>
        <taxon>Rhaphidophoridae</taxon>
        <taxon>Macropathinae</taxon>
        <taxon>Micropathus</taxon>
    </lineage>
</organism>
<keyword evidence="11 13" id="KW-0472">Membrane</keyword>
<keyword evidence="9 13" id="KW-0520">NAD</keyword>
<keyword evidence="13" id="KW-0249">Electron transport</keyword>
<reference evidence="14" key="1">
    <citation type="journal article" date="2024" name="Roy. Soc. Open Sci.">
        <title>Fossil-calibrated phylogenies of Southern cave weta show dispersal and extinction confound biogeographic signal.</title>
        <authorList>
            <person name="Dowle E.J."/>
            <person name="Trewick S.A."/>
            <person name="Morgan-Richards M."/>
        </authorList>
    </citation>
    <scope>NUCLEOTIDE SEQUENCE</scope>
    <source>
        <tissue evidence="14">Leg</tissue>
    </source>
</reference>
<dbReference type="GO" id="GO:0008137">
    <property type="term" value="F:NADH dehydrogenase (ubiquinone) activity"/>
    <property type="evidence" value="ECO:0007669"/>
    <property type="project" value="UniProtKB-UniRule"/>
</dbReference>
<keyword evidence="5 13" id="KW-0813">Transport</keyword>
<evidence type="ECO:0000313" key="14">
    <source>
        <dbReference type="EMBL" id="XBC31369.1"/>
    </source>
</evidence>
<dbReference type="PANTHER" id="PTHR11058:SF9">
    <property type="entry name" value="NADH-UBIQUINONE OXIDOREDUCTASE CHAIN 3"/>
    <property type="match status" value="1"/>
</dbReference>
<geneLocation type="mitochondrion" evidence="14"/>
<comment type="catalytic activity">
    <reaction evidence="12 13">
        <text>a ubiquinone + NADH + 5 H(+)(in) = a ubiquinol + NAD(+) + 4 H(+)(out)</text>
        <dbReference type="Rhea" id="RHEA:29091"/>
        <dbReference type="Rhea" id="RHEA-COMP:9565"/>
        <dbReference type="Rhea" id="RHEA-COMP:9566"/>
        <dbReference type="ChEBI" id="CHEBI:15378"/>
        <dbReference type="ChEBI" id="CHEBI:16389"/>
        <dbReference type="ChEBI" id="CHEBI:17976"/>
        <dbReference type="ChEBI" id="CHEBI:57540"/>
        <dbReference type="ChEBI" id="CHEBI:57945"/>
        <dbReference type="EC" id="7.1.1.2"/>
    </reaction>
</comment>
<evidence type="ECO:0000256" key="8">
    <source>
        <dbReference type="ARBA" id="ARBA00022989"/>
    </source>
</evidence>
<dbReference type="Gene3D" id="1.20.58.1610">
    <property type="entry name" value="NADH:ubiquinone/plastoquinone oxidoreductase, chain 3"/>
    <property type="match status" value="1"/>
</dbReference>
<dbReference type="EC" id="7.1.1.2" evidence="3 13"/>
<evidence type="ECO:0000256" key="2">
    <source>
        <dbReference type="ARBA" id="ARBA00008472"/>
    </source>
</evidence>
<keyword evidence="13" id="KW-0679">Respiratory chain</keyword>
<dbReference type="GO" id="GO:0031966">
    <property type="term" value="C:mitochondrial membrane"/>
    <property type="evidence" value="ECO:0007669"/>
    <property type="project" value="UniProtKB-SubCell"/>
</dbReference>
<evidence type="ECO:0000256" key="9">
    <source>
        <dbReference type="ARBA" id="ARBA00023027"/>
    </source>
</evidence>
<evidence type="ECO:0000256" key="1">
    <source>
        <dbReference type="ARBA" id="ARBA00004141"/>
    </source>
</evidence>
<feature type="transmembrane region" description="Helical" evidence="13">
    <location>
        <begin position="57"/>
        <end position="80"/>
    </location>
</feature>
<keyword evidence="13 14" id="KW-0496">Mitochondrion</keyword>
<evidence type="ECO:0000256" key="6">
    <source>
        <dbReference type="ARBA" id="ARBA00022692"/>
    </source>
</evidence>
<gene>
    <name evidence="14" type="primary">ND3</name>
</gene>
<comment type="subcellular location">
    <subcellularLocation>
        <location evidence="1">Membrane</location>
        <topology evidence="1">Multi-pass membrane protein</topology>
    </subcellularLocation>
    <subcellularLocation>
        <location evidence="13">Mitochondrion membrane</location>
        <topology evidence="13">Multi-pass membrane protein</topology>
    </subcellularLocation>
</comment>
<dbReference type="FunFam" id="1.20.58.1610:FF:000004">
    <property type="entry name" value="NADH-quinone oxidoreductase subunit A"/>
    <property type="match status" value="1"/>
</dbReference>
<accession>A0AAU7BAD1</accession>
<evidence type="ECO:0000256" key="10">
    <source>
        <dbReference type="ARBA" id="ARBA00023075"/>
    </source>
</evidence>
<comment type="similarity">
    <text evidence="2 13">Belongs to the complex I subunit 3 family.</text>
</comment>
<evidence type="ECO:0000256" key="7">
    <source>
        <dbReference type="ARBA" id="ARBA00022967"/>
    </source>
</evidence>
<evidence type="ECO:0000256" key="11">
    <source>
        <dbReference type="ARBA" id="ARBA00023136"/>
    </source>
</evidence>
<evidence type="ECO:0000256" key="3">
    <source>
        <dbReference type="ARBA" id="ARBA00012944"/>
    </source>
</evidence>
<comment type="function">
    <text evidence="13">Core subunit of the mitochondrial membrane respiratory chain NADH dehydrogenase (Complex I) which catalyzes electron transfer from NADH through the respiratory chain, using ubiquinone as an electron acceptor. Essential for the catalytic activity of complex I.</text>
</comment>
<dbReference type="GO" id="GO:0030964">
    <property type="term" value="C:NADH dehydrogenase complex"/>
    <property type="evidence" value="ECO:0007669"/>
    <property type="project" value="TreeGrafter"/>
</dbReference>